<evidence type="ECO:0000313" key="3">
    <source>
        <dbReference type="Proteomes" id="UP000753724"/>
    </source>
</evidence>
<feature type="signal peptide" evidence="1">
    <location>
        <begin position="1"/>
        <end position="23"/>
    </location>
</feature>
<dbReference type="EMBL" id="JAAAPO010000002">
    <property type="protein sequence ID" value="NBC36060.1"/>
    <property type="molecule type" value="Genomic_DNA"/>
</dbReference>
<dbReference type="Proteomes" id="UP000753724">
    <property type="component" value="Unassembled WGS sequence"/>
</dbReference>
<keyword evidence="3" id="KW-1185">Reference proteome</keyword>
<keyword evidence="1" id="KW-0732">Signal</keyword>
<evidence type="ECO:0000313" key="2">
    <source>
        <dbReference type="EMBL" id="NBC36060.1"/>
    </source>
</evidence>
<name>A0ABW9XC43_9SPHN</name>
<sequence length="246" mass="25830">MRHAPALAVCALALLCAPTLARAQDADAPEALQAPPPALTIPIGPDWGGLQAMALAATPDDLEQSLSAVMADAILGRRLRAAALPTAPHRAAPTPHDDGFDWRRLTSGQFGLGDGTDLRLSQQLGAKSYDTSLKVQHASGPLDVVVTMQGSKSLTADAPMALRYDSAAWMRVLPALQVGVRARGDLGSTSGLTVRPDQTASAMARLQLRQGRSEISAETNYSVPVGETSASAVNRLRASITLKRRL</sequence>
<protein>
    <submittedName>
        <fullName evidence="2">Uncharacterized protein</fullName>
    </submittedName>
</protein>
<comment type="caution">
    <text evidence="2">The sequence shown here is derived from an EMBL/GenBank/DDBJ whole genome shotgun (WGS) entry which is preliminary data.</text>
</comment>
<reference evidence="3" key="1">
    <citation type="submission" date="2020-01" db="EMBL/GenBank/DDBJ databases">
        <title>Sphingomonas sp. strain CSW-10.</title>
        <authorList>
            <person name="Chen W.-M."/>
        </authorList>
    </citation>
    <scope>NUCLEOTIDE SEQUENCE [LARGE SCALE GENOMIC DNA]</scope>
    <source>
        <strain evidence="3">FSY-8</strain>
    </source>
</reference>
<dbReference type="RefSeq" id="WP_161717324.1">
    <property type="nucleotide sequence ID" value="NZ_JAAAPO010000002.1"/>
</dbReference>
<feature type="chain" id="PRO_5046717499" evidence="1">
    <location>
        <begin position="24"/>
        <end position="246"/>
    </location>
</feature>
<proteinExistence type="predicted"/>
<organism evidence="2 3">
    <name type="scientific">Novosphingobium ovatum</name>
    <dbReference type="NCBI Taxonomy" id="1908523"/>
    <lineage>
        <taxon>Bacteria</taxon>
        <taxon>Pseudomonadati</taxon>
        <taxon>Pseudomonadota</taxon>
        <taxon>Alphaproteobacteria</taxon>
        <taxon>Sphingomonadales</taxon>
        <taxon>Sphingomonadaceae</taxon>
        <taxon>Novosphingobium</taxon>
    </lineage>
</organism>
<evidence type="ECO:0000256" key="1">
    <source>
        <dbReference type="SAM" id="SignalP"/>
    </source>
</evidence>
<gene>
    <name evidence="2" type="ORF">GTZ99_05755</name>
</gene>
<accession>A0ABW9XC43</accession>